<evidence type="ECO:0000256" key="6">
    <source>
        <dbReference type="ARBA" id="ARBA00022679"/>
    </source>
</evidence>
<keyword evidence="5" id="KW-0444">Lipid biosynthesis</keyword>
<dbReference type="GO" id="GO:0046474">
    <property type="term" value="P:glycerophospholipid biosynthetic process"/>
    <property type="evidence" value="ECO:0007669"/>
    <property type="project" value="TreeGrafter"/>
</dbReference>
<comment type="function">
    <text evidence="1">This protein catalyzes the committed step to the synthesis of the acidic phospholipids.</text>
</comment>
<dbReference type="Pfam" id="PF01066">
    <property type="entry name" value="CDP-OH_P_transf"/>
    <property type="match status" value="1"/>
</dbReference>
<evidence type="ECO:0000256" key="10">
    <source>
        <dbReference type="ARBA" id="ARBA00023136"/>
    </source>
</evidence>
<reference evidence="16" key="1">
    <citation type="submission" date="2022-02" db="EMBL/GenBank/DDBJ databases">
        <title>Paenibacillus sp. MBLB1832 Whole Genome Shotgun Sequencing.</title>
        <authorList>
            <person name="Hwang C.Y."/>
            <person name="Cho E.-S."/>
            <person name="Seo M.-J."/>
        </authorList>
    </citation>
    <scope>NUCLEOTIDE SEQUENCE</scope>
    <source>
        <strain evidence="16">MBLB1832</strain>
    </source>
</reference>
<comment type="similarity">
    <text evidence="4 14">Belongs to the CDP-alcohol phosphatidyltransferase class-I family.</text>
</comment>
<evidence type="ECO:0000313" key="17">
    <source>
        <dbReference type="Proteomes" id="UP001304650"/>
    </source>
</evidence>
<dbReference type="InterPro" id="IPR048254">
    <property type="entry name" value="CDP_ALCOHOL_P_TRANSF_CS"/>
</dbReference>
<dbReference type="InterPro" id="IPR000462">
    <property type="entry name" value="CDP-OH_P_trans"/>
</dbReference>
<dbReference type="RefSeq" id="WP_314800430.1">
    <property type="nucleotide sequence ID" value="NZ_CP130319.1"/>
</dbReference>
<dbReference type="EMBL" id="CP130319">
    <property type="protein sequence ID" value="WNR44668.1"/>
    <property type="molecule type" value="Genomic_DNA"/>
</dbReference>
<feature type="transmembrane region" description="Helical" evidence="15">
    <location>
        <begin position="117"/>
        <end position="137"/>
    </location>
</feature>
<keyword evidence="8 15" id="KW-1133">Transmembrane helix</keyword>
<dbReference type="PROSITE" id="PS00379">
    <property type="entry name" value="CDP_ALCOHOL_P_TRANSF"/>
    <property type="match status" value="1"/>
</dbReference>
<dbReference type="InterPro" id="IPR050324">
    <property type="entry name" value="CDP-alcohol_PTase-I"/>
</dbReference>
<dbReference type="KEGG" id="proo:MJB10_00430"/>
<sequence length="173" mass="19589">MNIPNMLTISRFVLIPVYLVLFFNGHIRTSFLILLAAGLTDILDGYIARTRKLITPMGIMLDPLADKCMMIAVIMSLLISEMIPWQAAAAMFIRDAGMIIGSAFFHFRGKLTVPANVMGKLTTVLYYFAILFIVFEFTFALTYLWYVIGVSFLTSFIYIFQFLLLNRGARASK</sequence>
<evidence type="ECO:0000256" key="15">
    <source>
        <dbReference type="SAM" id="Phobius"/>
    </source>
</evidence>
<dbReference type="GO" id="GO:0008444">
    <property type="term" value="F:CDP-diacylglycerol-glycerol-3-phosphate 3-phosphatidyltransferase activity"/>
    <property type="evidence" value="ECO:0007669"/>
    <property type="project" value="InterPro"/>
</dbReference>
<name>A0AA96LRP3_9BACL</name>
<evidence type="ECO:0000313" key="16">
    <source>
        <dbReference type="EMBL" id="WNR44668.1"/>
    </source>
</evidence>
<feature type="transmembrane region" description="Helical" evidence="15">
    <location>
        <begin position="7"/>
        <end position="23"/>
    </location>
</feature>
<evidence type="ECO:0000256" key="8">
    <source>
        <dbReference type="ARBA" id="ARBA00022989"/>
    </source>
</evidence>
<dbReference type="PANTHER" id="PTHR14269:SF11">
    <property type="entry name" value="CDP-DIACYLGLYCEROL--GLYCEROL-3-PHOSPHATE 3-PHOSPHATIDYLTRANSFERASE"/>
    <property type="match status" value="1"/>
</dbReference>
<dbReference type="AlphaFoldDB" id="A0AA96LRP3"/>
<evidence type="ECO:0000256" key="1">
    <source>
        <dbReference type="ARBA" id="ARBA00003973"/>
    </source>
</evidence>
<evidence type="ECO:0000256" key="5">
    <source>
        <dbReference type="ARBA" id="ARBA00022516"/>
    </source>
</evidence>
<dbReference type="PIRSF" id="PIRSF000847">
    <property type="entry name" value="Phos_ph_gly_syn"/>
    <property type="match status" value="1"/>
</dbReference>
<keyword evidence="17" id="KW-1185">Reference proteome</keyword>
<comment type="subcellular location">
    <subcellularLocation>
        <location evidence="2">Membrane</location>
        <topology evidence="2">Multi-pass membrane protein</topology>
    </subcellularLocation>
</comment>
<evidence type="ECO:0000256" key="11">
    <source>
        <dbReference type="ARBA" id="ARBA00023209"/>
    </source>
</evidence>
<proteinExistence type="inferred from homology"/>
<keyword evidence="10 15" id="KW-0472">Membrane</keyword>
<dbReference type="InterPro" id="IPR043130">
    <property type="entry name" value="CDP-OH_PTrfase_TM_dom"/>
</dbReference>
<evidence type="ECO:0000256" key="14">
    <source>
        <dbReference type="RuleBase" id="RU003750"/>
    </source>
</evidence>
<evidence type="ECO:0000256" key="7">
    <source>
        <dbReference type="ARBA" id="ARBA00022692"/>
    </source>
</evidence>
<evidence type="ECO:0000256" key="12">
    <source>
        <dbReference type="ARBA" id="ARBA00023264"/>
    </source>
</evidence>
<feature type="transmembrane region" description="Helical" evidence="15">
    <location>
        <begin position="143"/>
        <end position="165"/>
    </location>
</feature>
<keyword evidence="11" id="KW-0594">Phospholipid biosynthesis</keyword>
<accession>A0AA96LRP3</accession>
<dbReference type="Gene3D" id="1.20.120.1760">
    <property type="match status" value="1"/>
</dbReference>
<keyword evidence="6 14" id="KW-0808">Transferase</keyword>
<evidence type="ECO:0000256" key="13">
    <source>
        <dbReference type="ARBA" id="ARBA00033018"/>
    </source>
</evidence>
<evidence type="ECO:0000256" key="9">
    <source>
        <dbReference type="ARBA" id="ARBA00023098"/>
    </source>
</evidence>
<evidence type="ECO:0000256" key="3">
    <source>
        <dbReference type="ARBA" id="ARBA00005189"/>
    </source>
</evidence>
<dbReference type="GO" id="GO:0016020">
    <property type="term" value="C:membrane"/>
    <property type="evidence" value="ECO:0007669"/>
    <property type="project" value="UniProtKB-SubCell"/>
</dbReference>
<dbReference type="InterPro" id="IPR004570">
    <property type="entry name" value="Phosphatidylglycerol_P_synth"/>
</dbReference>
<protein>
    <recommendedName>
        <fullName evidence="13">Phosphatidylglycerophosphate synthase</fullName>
    </recommendedName>
</protein>
<keyword evidence="9" id="KW-0443">Lipid metabolism</keyword>
<keyword evidence="12" id="KW-1208">Phospholipid metabolism</keyword>
<organism evidence="16 17">
    <name type="scientific">Paenibacillus roseopurpureus</name>
    <dbReference type="NCBI Taxonomy" id="2918901"/>
    <lineage>
        <taxon>Bacteria</taxon>
        <taxon>Bacillati</taxon>
        <taxon>Bacillota</taxon>
        <taxon>Bacilli</taxon>
        <taxon>Bacillales</taxon>
        <taxon>Paenibacillaceae</taxon>
        <taxon>Paenibacillus</taxon>
    </lineage>
</organism>
<dbReference type="PANTHER" id="PTHR14269">
    <property type="entry name" value="CDP-DIACYLGLYCEROL--GLYCEROL-3-PHOSPHATE 3-PHOSPHATIDYLTRANSFERASE-RELATED"/>
    <property type="match status" value="1"/>
</dbReference>
<comment type="pathway">
    <text evidence="3">Lipid metabolism.</text>
</comment>
<keyword evidence="7 15" id="KW-0812">Transmembrane</keyword>
<evidence type="ECO:0000256" key="4">
    <source>
        <dbReference type="ARBA" id="ARBA00010441"/>
    </source>
</evidence>
<dbReference type="Proteomes" id="UP001304650">
    <property type="component" value="Chromosome"/>
</dbReference>
<gene>
    <name evidence="16" type="ORF">MJB10_00430</name>
</gene>
<evidence type="ECO:0000256" key="2">
    <source>
        <dbReference type="ARBA" id="ARBA00004141"/>
    </source>
</evidence>